<feature type="disulfide bond" evidence="6">
    <location>
        <begin position="83"/>
        <end position="88"/>
    </location>
</feature>
<evidence type="ECO:0000256" key="2">
    <source>
        <dbReference type="ARBA" id="ARBA00009724"/>
    </source>
</evidence>
<dbReference type="Gene3D" id="3.40.1420.10">
    <property type="entry name" value="Inhibitor of vertebrate lysozyme"/>
    <property type="match status" value="1"/>
</dbReference>
<comment type="subcellular location">
    <subcellularLocation>
        <location evidence="1">Periplasm</location>
    </subcellularLocation>
</comment>
<evidence type="ECO:0000256" key="3">
    <source>
        <dbReference type="ARBA" id="ARBA00022729"/>
    </source>
</evidence>
<keyword evidence="6" id="KW-1015">Disulfide bond</keyword>
<keyword evidence="3 7" id="KW-0732">Signal</keyword>
<evidence type="ECO:0000256" key="7">
    <source>
        <dbReference type="SAM" id="SignalP"/>
    </source>
</evidence>
<evidence type="ECO:0000313" key="8">
    <source>
        <dbReference type="EMBL" id="CAX67957.1"/>
    </source>
</evidence>
<name>F2Q8M2_SALEE</name>
<dbReference type="PIRSF" id="PIRSF009103">
    <property type="entry name" value="Ivy"/>
    <property type="match status" value="1"/>
</dbReference>
<proteinExistence type="inferred from homology"/>
<evidence type="ECO:0000256" key="4">
    <source>
        <dbReference type="ARBA" id="ARBA00022764"/>
    </source>
</evidence>
<gene>
    <name evidence="8" type="primary">ivy</name>
    <name evidence="8" type="ORF">S16_0013</name>
</gene>
<dbReference type="SUPFAM" id="SSF89872">
    <property type="entry name" value="Inhibitor of vertebrate lysozyme, Ivy"/>
    <property type="match status" value="1"/>
</dbReference>
<feature type="signal peptide" evidence="7">
    <location>
        <begin position="1"/>
        <end position="26"/>
    </location>
</feature>
<dbReference type="GO" id="GO:0042597">
    <property type="term" value="C:periplasmic space"/>
    <property type="evidence" value="ECO:0007669"/>
    <property type="project" value="UniProtKB-SubCell"/>
</dbReference>
<dbReference type="InterPro" id="IPR036501">
    <property type="entry name" value="Inhibitor_vert_lysozyme_sf"/>
</dbReference>
<accession>F2Q8M2</accession>
<dbReference type="InterPro" id="IPR014453">
    <property type="entry name" value="Inhibitor_vertebrate_lysozyme"/>
</dbReference>
<dbReference type="NCBIfam" id="NF007443">
    <property type="entry name" value="PRK09993.1"/>
    <property type="match status" value="1"/>
</dbReference>
<comment type="similarity">
    <text evidence="2">Belongs to the ivy family.</text>
</comment>
<dbReference type="Pfam" id="PF08816">
    <property type="entry name" value="Ivy"/>
    <property type="match status" value="1"/>
</dbReference>
<protein>
    <submittedName>
        <fullName evidence="8">Inhibitor of vertebrate lysozyme</fullName>
    </submittedName>
</protein>
<organism evidence="8">
    <name type="scientific">Salmonella enterica VII</name>
    <dbReference type="NCBI Taxonomy" id="59208"/>
    <lineage>
        <taxon>Bacteria</taxon>
        <taxon>Pseudomonadati</taxon>
        <taxon>Pseudomonadota</taxon>
        <taxon>Gammaproteobacteria</taxon>
        <taxon>Enterobacterales</taxon>
        <taxon>Enterobacteriaceae</taxon>
        <taxon>Salmonella</taxon>
    </lineage>
</organism>
<dbReference type="EMBL" id="FN298495">
    <property type="protein sequence ID" value="CAX67957.1"/>
    <property type="molecule type" value="Genomic_DNA"/>
</dbReference>
<feature type="chain" id="PRO_5003284145" evidence="7">
    <location>
        <begin position="27"/>
        <end position="155"/>
    </location>
</feature>
<evidence type="ECO:0000256" key="5">
    <source>
        <dbReference type="PIRSR" id="PIRSR009103-1"/>
    </source>
</evidence>
<evidence type="ECO:0000256" key="6">
    <source>
        <dbReference type="PIRSR" id="PIRSR009103-2"/>
    </source>
</evidence>
<reference evidence="8" key="1">
    <citation type="submission" date="2009-04" db="EMBL/GenBank/DDBJ databases">
        <title>Novel enterobacterial integrative and conjugative elements (ICEs), including a mobilisable relateive of SPI-7.</title>
        <authorList>
            <person name="Seth-Smith H.M."/>
        </authorList>
    </citation>
    <scope>NUCLEOTIDE SEQUENCE</scope>
    <source>
        <strain evidence="8">SARC16</strain>
    </source>
</reference>
<keyword evidence="4" id="KW-0574">Periplasm</keyword>
<dbReference type="AlphaFoldDB" id="F2Q8M2"/>
<sequence length="155" mass="16932">MKGNFMKKTLIALFLSFSGLATSAYAQDELTISKLAVDQDTKVEFQKMAANQHLPKWVTQGGTDSQGQKVNIAGNQYLVLTSCKPHDCSSQRIAVLYATATKKIAGVFSSVEEKTGNEKLQWLNLPDDLSIDGKTVLFAALTGSLDNHPDSFNFK</sequence>
<feature type="site" description="Important for lysozyme inhibition" evidence="5">
    <location>
        <position position="86"/>
    </location>
</feature>
<evidence type="ECO:0000256" key="1">
    <source>
        <dbReference type="ARBA" id="ARBA00004418"/>
    </source>
</evidence>